<evidence type="ECO:0000256" key="3">
    <source>
        <dbReference type="ARBA" id="ARBA00022729"/>
    </source>
</evidence>
<evidence type="ECO:0000256" key="2">
    <source>
        <dbReference type="ARBA" id="ARBA00007639"/>
    </source>
</evidence>
<reference evidence="5" key="1">
    <citation type="submission" date="2022-01" db="EMBL/GenBank/DDBJ databases">
        <authorList>
            <person name="Criscuolo A."/>
        </authorList>
    </citation>
    <scope>NUCLEOTIDE SEQUENCE</scope>
    <source>
        <strain evidence="5">CIP111893</strain>
    </source>
</reference>
<dbReference type="Pfam" id="PF13407">
    <property type="entry name" value="Peripla_BP_4"/>
    <property type="match status" value="1"/>
</dbReference>
<dbReference type="Gene3D" id="3.40.50.2300">
    <property type="match status" value="2"/>
</dbReference>
<dbReference type="Proteomes" id="UP000838686">
    <property type="component" value="Unassembled WGS sequence"/>
</dbReference>
<gene>
    <name evidence="5" type="primary">rbsB</name>
    <name evidence="5" type="ORF">PAECIP111893_05269</name>
</gene>
<dbReference type="SUPFAM" id="SSF53822">
    <property type="entry name" value="Periplasmic binding protein-like I"/>
    <property type="match status" value="1"/>
</dbReference>
<accession>A0ABM9CXJ8</accession>
<evidence type="ECO:0000256" key="1">
    <source>
        <dbReference type="ARBA" id="ARBA00004196"/>
    </source>
</evidence>
<comment type="subcellular location">
    <subcellularLocation>
        <location evidence="1">Cell envelope</location>
    </subcellularLocation>
</comment>
<dbReference type="InterPro" id="IPR025997">
    <property type="entry name" value="SBP_2_dom"/>
</dbReference>
<keyword evidence="3" id="KW-0732">Signal</keyword>
<dbReference type="EMBL" id="CAKMMF010000052">
    <property type="protein sequence ID" value="CAH1225527.1"/>
    <property type="molecule type" value="Genomic_DNA"/>
</dbReference>
<feature type="domain" description="Periplasmic binding protein" evidence="4">
    <location>
        <begin position="50"/>
        <end position="301"/>
    </location>
</feature>
<comment type="caution">
    <text evidence="5">The sequence shown here is derived from an EMBL/GenBank/DDBJ whole genome shotgun (WGS) entry which is preliminary data.</text>
</comment>
<dbReference type="InterPro" id="IPR028082">
    <property type="entry name" value="Peripla_BP_I"/>
</dbReference>
<dbReference type="PANTHER" id="PTHR46847:SF1">
    <property type="entry name" value="D-ALLOSE-BINDING PERIPLASMIC PROTEIN-RELATED"/>
    <property type="match status" value="1"/>
</dbReference>
<dbReference type="PANTHER" id="PTHR46847">
    <property type="entry name" value="D-ALLOSE-BINDING PERIPLASMIC PROTEIN-RELATED"/>
    <property type="match status" value="1"/>
</dbReference>
<protein>
    <submittedName>
        <fullName evidence="5">Ribose import binding protein RbsB</fullName>
    </submittedName>
</protein>
<evidence type="ECO:0000259" key="4">
    <source>
        <dbReference type="Pfam" id="PF13407"/>
    </source>
</evidence>
<dbReference type="RefSeq" id="WP_236347505.1">
    <property type="nucleotide sequence ID" value="NZ_CAKMMF010000052.1"/>
</dbReference>
<name>A0ABM9CXJ8_9BACL</name>
<organism evidence="5 6">
    <name type="scientific">Paenibacillus plantiphilus</name>
    <dbReference type="NCBI Taxonomy" id="2905650"/>
    <lineage>
        <taxon>Bacteria</taxon>
        <taxon>Bacillati</taxon>
        <taxon>Bacillota</taxon>
        <taxon>Bacilli</taxon>
        <taxon>Bacillales</taxon>
        <taxon>Paenibacillaceae</taxon>
        <taxon>Paenibacillus</taxon>
    </lineage>
</organism>
<sequence>MRYSGKLRYGFAGAAAVAALVLLALVLFPSMMDSFRTDGLEEEGKSTPITLMLRQKDSDYWNTVRKGAEAAAKEFGVQLQIIAPDDEDDVEGQLAMIRSAIKQGTHALIVAALDDMAVSRAVGDVRIPVIAIDTELTSSHVRSYIGSNHYDAGQKAGEKMIELLQGKGQVVILSITQDDRNTEQRVHGLLDAFKNAPDIEVLGNRYCMSSPEYCQEVTSVLMDKGEVDGIVALNAGASIGASREVDRRGMSKAVKMVAFDSALEQLELLQDGKLHGTIVQNPFSMGYLGVKYAVEAMDGKEIPERVEIPTKVIDNENMFWMDNQKLLFPFVK</sequence>
<keyword evidence="6" id="KW-1185">Reference proteome</keyword>
<comment type="similarity">
    <text evidence="2">Belongs to the bacterial solute-binding protein 2 family.</text>
</comment>
<evidence type="ECO:0000313" key="6">
    <source>
        <dbReference type="Proteomes" id="UP000838686"/>
    </source>
</evidence>
<evidence type="ECO:0000313" key="5">
    <source>
        <dbReference type="EMBL" id="CAH1225527.1"/>
    </source>
</evidence>
<proteinExistence type="inferred from homology"/>